<dbReference type="EMBL" id="GBRH01237922">
    <property type="protein sequence ID" value="JAD59973.1"/>
    <property type="molecule type" value="Transcribed_RNA"/>
</dbReference>
<dbReference type="AlphaFoldDB" id="A0A0A9BCS2"/>
<proteinExistence type="predicted"/>
<reference evidence="1" key="1">
    <citation type="submission" date="2014-09" db="EMBL/GenBank/DDBJ databases">
        <authorList>
            <person name="Magalhaes I.L.F."/>
            <person name="Oliveira U."/>
            <person name="Santos F.R."/>
            <person name="Vidigal T.H.D.A."/>
            <person name="Brescovit A.D."/>
            <person name="Santos A.J."/>
        </authorList>
    </citation>
    <scope>NUCLEOTIDE SEQUENCE</scope>
    <source>
        <tissue evidence="1">Shoot tissue taken approximately 20 cm above the soil surface</tissue>
    </source>
</reference>
<evidence type="ECO:0000313" key="1">
    <source>
        <dbReference type="EMBL" id="JAD59973.1"/>
    </source>
</evidence>
<organism evidence="1">
    <name type="scientific">Arundo donax</name>
    <name type="common">Giant reed</name>
    <name type="synonym">Donax arundinaceus</name>
    <dbReference type="NCBI Taxonomy" id="35708"/>
    <lineage>
        <taxon>Eukaryota</taxon>
        <taxon>Viridiplantae</taxon>
        <taxon>Streptophyta</taxon>
        <taxon>Embryophyta</taxon>
        <taxon>Tracheophyta</taxon>
        <taxon>Spermatophyta</taxon>
        <taxon>Magnoliopsida</taxon>
        <taxon>Liliopsida</taxon>
        <taxon>Poales</taxon>
        <taxon>Poaceae</taxon>
        <taxon>PACMAD clade</taxon>
        <taxon>Arundinoideae</taxon>
        <taxon>Arundineae</taxon>
        <taxon>Arundo</taxon>
    </lineage>
</organism>
<reference evidence="1" key="2">
    <citation type="journal article" date="2015" name="Data Brief">
        <title>Shoot transcriptome of the giant reed, Arundo donax.</title>
        <authorList>
            <person name="Barrero R.A."/>
            <person name="Guerrero F.D."/>
            <person name="Moolhuijzen P."/>
            <person name="Goolsby J.A."/>
            <person name="Tidwell J."/>
            <person name="Bellgard S.E."/>
            <person name="Bellgard M.I."/>
        </authorList>
    </citation>
    <scope>NUCLEOTIDE SEQUENCE</scope>
    <source>
        <tissue evidence="1">Shoot tissue taken approximately 20 cm above the soil surface</tissue>
    </source>
</reference>
<protein>
    <submittedName>
        <fullName evidence="1">Uncharacterized protein</fullName>
    </submittedName>
</protein>
<sequence>MRVGANKQINKLHFVFFSNKKLVTK</sequence>
<name>A0A0A9BCS2_ARUDO</name>
<accession>A0A0A9BCS2</accession>